<dbReference type="AlphaFoldDB" id="A0A6S7G482"/>
<keyword evidence="2" id="KW-1185">Reference proteome</keyword>
<dbReference type="SUPFAM" id="SSF57903">
    <property type="entry name" value="FYVE/PHD zinc finger"/>
    <property type="match status" value="1"/>
</dbReference>
<sequence length="450" mass="50697">MDSDSKSLNAFSDGEATTVVNGGTMKKYKSADDLEAGLAPAAKRSLHTRSQELNFANKLESGVVKRGNENIDWKSFEEAAKSSFSDDVDRACAMCSNYEKQLQKLQQRNEALSEETSALSTRLKEERETVTVVKRSCDRLEQSVKVASEDAQAQIKVAMDTQRSFESLLEEITADIDKTKKETSKQVSELMVSRDSYFAQYEQLSENSRALQKLNVQHTEQKQAERAEDQTDVKTKELVALQSEINFMKDRVVAEQIGKESMEELYQAEIETLGLEIRNLKSQLGQQRQLENPPQATESKQVIGILEKQLQQSTKDKGDLETQVKQLRAQLHSLNGQLNNSEAVQRDFVKLSQSLQMKLEEMKESQKETKWEDEDGVSSCRKCEKPLDVPQDKHHCRLCGRIFCDNCSSQTINNPSSPLPLRLCVDCGATEKTSDISGDNMGINRETDDT</sequence>
<dbReference type="GO" id="GO:0005096">
    <property type="term" value="F:GTPase activator activity"/>
    <property type="evidence" value="ECO:0007669"/>
    <property type="project" value="InterPro"/>
</dbReference>
<dbReference type="Gene3D" id="1.20.5.730">
    <property type="entry name" value="Single helix bin"/>
    <property type="match status" value="1"/>
</dbReference>
<reference evidence="1" key="1">
    <citation type="submission" date="2020-04" db="EMBL/GenBank/DDBJ databases">
        <authorList>
            <person name="Alioto T."/>
            <person name="Alioto T."/>
            <person name="Gomez Garrido J."/>
        </authorList>
    </citation>
    <scope>NUCLEOTIDE SEQUENCE</scope>
    <source>
        <strain evidence="1">A484AB</strain>
    </source>
</reference>
<dbReference type="InterPro" id="IPR015390">
    <property type="entry name" value="Rabaptin_Rab5-bd_dom"/>
</dbReference>
<dbReference type="SUPFAM" id="SSF103652">
    <property type="entry name" value="G protein-binding domain"/>
    <property type="match status" value="1"/>
</dbReference>
<dbReference type="Gene3D" id="3.30.40.10">
    <property type="entry name" value="Zinc/RING finger domain, C3HC4 (zinc finger)"/>
    <property type="match status" value="1"/>
</dbReference>
<dbReference type="InterPro" id="IPR017455">
    <property type="entry name" value="Znf_FYVE-rel"/>
</dbReference>
<evidence type="ECO:0000313" key="2">
    <source>
        <dbReference type="Proteomes" id="UP001152795"/>
    </source>
</evidence>
<dbReference type="GO" id="GO:0006897">
    <property type="term" value="P:endocytosis"/>
    <property type="evidence" value="ECO:0007669"/>
    <property type="project" value="InterPro"/>
</dbReference>
<proteinExistence type="predicted"/>
<accession>A0A6S7G482</accession>
<dbReference type="Pfam" id="PF01363">
    <property type="entry name" value="FYVE"/>
    <property type="match status" value="1"/>
</dbReference>
<dbReference type="SMART" id="SM00064">
    <property type="entry name" value="FYVE"/>
    <property type="match status" value="1"/>
</dbReference>
<organism evidence="1 2">
    <name type="scientific">Paramuricea clavata</name>
    <name type="common">Red gorgonian</name>
    <name type="synonym">Violescent sea-whip</name>
    <dbReference type="NCBI Taxonomy" id="317549"/>
    <lineage>
        <taxon>Eukaryota</taxon>
        <taxon>Metazoa</taxon>
        <taxon>Cnidaria</taxon>
        <taxon>Anthozoa</taxon>
        <taxon>Octocorallia</taxon>
        <taxon>Malacalcyonacea</taxon>
        <taxon>Plexauridae</taxon>
        <taxon>Paramuricea</taxon>
    </lineage>
</organism>
<dbReference type="InterPro" id="IPR000306">
    <property type="entry name" value="Znf_FYVE"/>
</dbReference>
<comment type="caution">
    <text evidence="1">The sequence shown here is derived from an EMBL/GenBank/DDBJ whole genome shotgun (WGS) entry which is preliminary data.</text>
</comment>
<dbReference type="Proteomes" id="UP001152795">
    <property type="component" value="Unassembled WGS sequence"/>
</dbReference>
<dbReference type="OrthoDB" id="79940at2759"/>
<dbReference type="InterPro" id="IPR003914">
    <property type="entry name" value="Rabaptin"/>
</dbReference>
<dbReference type="FunFam" id="1.20.5.730:FF:000005">
    <property type="entry name" value="RABaptiN (Rab effector)"/>
    <property type="match status" value="1"/>
</dbReference>
<dbReference type="InterPro" id="IPR011011">
    <property type="entry name" value="Znf_FYVE_PHD"/>
</dbReference>
<dbReference type="PROSITE" id="PS50178">
    <property type="entry name" value="ZF_FYVE"/>
    <property type="match status" value="1"/>
</dbReference>
<protein>
    <submittedName>
        <fullName evidence="1">Rab GTPase-binding effector 1-like</fullName>
    </submittedName>
</protein>
<dbReference type="GO" id="GO:0046872">
    <property type="term" value="F:metal ion binding"/>
    <property type="evidence" value="ECO:0007669"/>
    <property type="project" value="InterPro"/>
</dbReference>
<dbReference type="InterPro" id="IPR013083">
    <property type="entry name" value="Znf_RING/FYVE/PHD"/>
</dbReference>
<dbReference type="Pfam" id="PF09311">
    <property type="entry name" value="Rab5-bind"/>
    <property type="match status" value="2"/>
</dbReference>
<dbReference type="EMBL" id="CACRXK020000847">
    <property type="protein sequence ID" value="CAB3985243.1"/>
    <property type="molecule type" value="Genomic_DNA"/>
</dbReference>
<name>A0A6S7G482_PARCT</name>
<dbReference type="PANTHER" id="PTHR31179">
    <property type="entry name" value="RAB GTPASE-BINDING EFFECTOR PROTEIN"/>
    <property type="match status" value="1"/>
</dbReference>
<evidence type="ECO:0000313" key="1">
    <source>
        <dbReference type="EMBL" id="CAB3985243.1"/>
    </source>
</evidence>
<dbReference type="PANTHER" id="PTHR31179:SF7">
    <property type="entry name" value="FYVE-TYPE DOMAIN-CONTAINING PROTEIN"/>
    <property type="match status" value="1"/>
</dbReference>
<gene>
    <name evidence="1" type="ORF">PACLA_8A018366</name>
</gene>